<protein>
    <recommendedName>
        <fullName evidence="1">HEPN domain-containing protein</fullName>
    </recommendedName>
</protein>
<dbReference type="AlphaFoldDB" id="A0A512RPZ4"/>
<proteinExistence type="predicted"/>
<accession>A0A512RPZ4</accession>
<keyword evidence="3" id="KW-1185">Reference proteome</keyword>
<comment type="caution">
    <text evidence="2">The sequence shown here is derived from an EMBL/GenBank/DDBJ whole genome shotgun (WGS) entry which is preliminary data.</text>
</comment>
<evidence type="ECO:0000259" key="1">
    <source>
        <dbReference type="PROSITE" id="PS50910"/>
    </source>
</evidence>
<dbReference type="SMART" id="SM00748">
    <property type="entry name" value="HEPN"/>
    <property type="match status" value="1"/>
</dbReference>
<dbReference type="PROSITE" id="PS50910">
    <property type="entry name" value="HEPN"/>
    <property type="match status" value="1"/>
</dbReference>
<dbReference type="Gene3D" id="1.20.120.330">
    <property type="entry name" value="Nucleotidyltransferases domain 2"/>
    <property type="match status" value="1"/>
</dbReference>
<dbReference type="OrthoDB" id="1321649at2"/>
<dbReference type="SUPFAM" id="SSF81593">
    <property type="entry name" value="Nucleotidyltransferase substrate binding subunit/domain"/>
    <property type="match status" value="1"/>
</dbReference>
<name>A0A512RPZ4_9BACT</name>
<dbReference type="EMBL" id="BKAU01000005">
    <property type="protein sequence ID" value="GEP97765.1"/>
    <property type="molecule type" value="Genomic_DNA"/>
</dbReference>
<gene>
    <name evidence="2" type="ORF">CCY01nite_40250</name>
</gene>
<organism evidence="2 3">
    <name type="scientific">Chitinophaga cymbidii</name>
    <dbReference type="NCBI Taxonomy" id="1096750"/>
    <lineage>
        <taxon>Bacteria</taxon>
        <taxon>Pseudomonadati</taxon>
        <taxon>Bacteroidota</taxon>
        <taxon>Chitinophagia</taxon>
        <taxon>Chitinophagales</taxon>
        <taxon>Chitinophagaceae</taxon>
        <taxon>Chitinophaga</taxon>
    </lineage>
</organism>
<dbReference type="Proteomes" id="UP000321436">
    <property type="component" value="Unassembled WGS sequence"/>
</dbReference>
<evidence type="ECO:0000313" key="3">
    <source>
        <dbReference type="Proteomes" id="UP000321436"/>
    </source>
</evidence>
<evidence type="ECO:0000313" key="2">
    <source>
        <dbReference type="EMBL" id="GEP97765.1"/>
    </source>
</evidence>
<dbReference type="Pfam" id="PF05168">
    <property type="entry name" value="HEPN"/>
    <property type="match status" value="1"/>
</dbReference>
<reference evidence="2 3" key="1">
    <citation type="submission" date="2019-07" db="EMBL/GenBank/DDBJ databases">
        <title>Whole genome shotgun sequence of Chitinophaga cymbidii NBRC 109752.</title>
        <authorList>
            <person name="Hosoyama A."/>
            <person name="Uohara A."/>
            <person name="Ohji S."/>
            <person name="Ichikawa N."/>
        </authorList>
    </citation>
    <scope>NUCLEOTIDE SEQUENCE [LARGE SCALE GENOMIC DNA]</scope>
    <source>
        <strain evidence="2 3">NBRC 109752</strain>
    </source>
</reference>
<dbReference type="RefSeq" id="WP_146865668.1">
    <property type="nucleotide sequence ID" value="NZ_BKAU01000005.1"/>
</dbReference>
<feature type="domain" description="HEPN" evidence="1">
    <location>
        <begin position="177"/>
        <end position="297"/>
    </location>
</feature>
<sequence length="303" mass="35115">MNIMQISGQYNKVEYNTNVFINADTDNNEINNWKEKLASILEQIPSKADTLKPLIQFIVAAITPTKIYMLQHKDTTKAATGGYIDLLIVISSQNEVPFKELEPVLELAYLKNQRVSCSLHNEGNLLEWLRNGHTFYSLNCIPENLVYDDKATIYPITNPEALQELKIRVKRQFTQTFQKALDFNKSAAYLCQNTSSYLIPFMLHQAVELTYRGILQSLNGYDKKTHEIRALKKYIRRCAPQLNSIFPDNTEEEKRLLDILENAYLKARYEDHYNVPEDDLSKLFDKVIRLQETAKEIVESKLL</sequence>
<dbReference type="InterPro" id="IPR007842">
    <property type="entry name" value="HEPN_dom"/>
</dbReference>